<reference evidence="13 14" key="1">
    <citation type="submission" date="2016-10" db="EMBL/GenBank/DDBJ databases">
        <authorList>
            <person name="de Groot N.N."/>
        </authorList>
    </citation>
    <scope>NUCLEOTIDE SEQUENCE [LARGE SCALE GENOMIC DNA]</scope>
    <source>
        <strain>J11</strain>
        <strain evidence="14">PG 39</strain>
    </source>
</reference>
<keyword evidence="4" id="KW-1003">Cell membrane</keyword>
<keyword evidence="14" id="KW-1185">Reference proteome</keyword>
<dbReference type="InterPro" id="IPR003661">
    <property type="entry name" value="HisK_dim/P_dom"/>
</dbReference>
<dbReference type="CDD" id="cd00082">
    <property type="entry name" value="HisKA"/>
    <property type="match status" value="1"/>
</dbReference>
<dbReference type="GO" id="GO:0005886">
    <property type="term" value="C:plasma membrane"/>
    <property type="evidence" value="ECO:0007669"/>
    <property type="project" value="UniProtKB-SubCell"/>
</dbReference>
<dbReference type="InterPro" id="IPR005467">
    <property type="entry name" value="His_kinase_dom"/>
</dbReference>
<dbReference type="Pfam" id="PF00512">
    <property type="entry name" value="HisKA"/>
    <property type="match status" value="1"/>
</dbReference>
<dbReference type="PROSITE" id="PS50109">
    <property type="entry name" value="HIS_KIN"/>
    <property type="match status" value="1"/>
</dbReference>
<evidence type="ECO:0000256" key="8">
    <source>
        <dbReference type="ARBA" id="ARBA00023012"/>
    </source>
</evidence>
<name>A0A1I2V9V4_9CORY</name>
<evidence type="ECO:0000256" key="5">
    <source>
        <dbReference type="ARBA" id="ARBA00022553"/>
    </source>
</evidence>
<keyword evidence="9" id="KW-0843">Virulence</keyword>
<feature type="compositionally biased region" description="Polar residues" evidence="10">
    <location>
        <begin position="1"/>
        <end position="10"/>
    </location>
</feature>
<dbReference type="InterPro" id="IPR003594">
    <property type="entry name" value="HATPase_dom"/>
</dbReference>
<sequence length="506" mass="56237">MKPLFSTKNKPVQMRQGLEEQSQPESSRCRLHNCVGCVRHRSARAARTTFILLAIGLLGVIVGSYTILAQLMVHQAESVLLEYADSLSKRVDSSMSAKAIDEEVSSFKHYHREAKVSVIPVGTNHHFGDYLAVDIPRDSVPRSGMLAGKKSYPGAPPQYGLARSEDERMYVVVSADETEYLQSLASLRVVFGVIGLVGVGSLALAWVARADAYTQSMRCLQGALDRMHQERILRQVPICGAGQDKQVAQLSESINSLLKECHHHSQRFAHLIADAGHELKTPLTALRINIELLMELNATLRSREKSQGQLSDEETRELENSIRTQLDELTMLIKEVVEVSLHDSEETPLEIVQLEEVVRSALVRARPRAEAHQVSLDVHLEELQLEGNSRLLERMVLNLIDNAVKWSPEGEQVHITTAEINEDTALLMVSDHGRGIPADDLPYIFERYYRSQHQEGTAAEVPGTGLGLHICQQVVELHGGNIQLWETDPLDVEHPGLTVSVVLPRG</sequence>
<dbReference type="Proteomes" id="UP000199065">
    <property type="component" value="Unassembled WGS sequence"/>
</dbReference>
<keyword evidence="8" id="KW-0902">Two-component regulatory system</keyword>
<dbReference type="SMART" id="SM00387">
    <property type="entry name" value="HATPase_c"/>
    <property type="match status" value="1"/>
</dbReference>
<gene>
    <name evidence="13" type="ORF">SAMN05660282_02112</name>
</gene>
<dbReference type="InterPro" id="IPR050980">
    <property type="entry name" value="2C_sensor_his_kinase"/>
</dbReference>
<dbReference type="InterPro" id="IPR036890">
    <property type="entry name" value="HATPase_C_sf"/>
</dbReference>
<feature type="region of interest" description="Disordered" evidence="10">
    <location>
        <begin position="1"/>
        <end position="24"/>
    </location>
</feature>
<feature type="domain" description="Histidine kinase" evidence="12">
    <location>
        <begin position="274"/>
        <end position="506"/>
    </location>
</feature>
<evidence type="ECO:0000313" key="14">
    <source>
        <dbReference type="Proteomes" id="UP000199065"/>
    </source>
</evidence>
<evidence type="ECO:0000256" key="1">
    <source>
        <dbReference type="ARBA" id="ARBA00000085"/>
    </source>
</evidence>
<dbReference type="CDD" id="cd00075">
    <property type="entry name" value="HATPase"/>
    <property type="match status" value="1"/>
</dbReference>
<evidence type="ECO:0000256" key="2">
    <source>
        <dbReference type="ARBA" id="ARBA00004651"/>
    </source>
</evidence>
<dbReference type="GO" id="GO:0000155">
    <property type="term" value="F:phosphorelay sensor kinase activity"/>
    <property type="evidence" value="ECO:0007669"/>
    <property type="project" value="InterPro"/>
</dbReference>
<dbReference type="InterPro" id="IPR004358">
    <property type="entry name" value="Sig_transdc_His_kin-like_C"/>
</dbReference>
<protein>
    <recommendedName>
        <fullName evidence="3">histidine kinase</fullName>
        <ecNumber evidence="3">2.7.13.3</ecNumber>
    </recommendedName>
</protein>
<dbReference type="PANTHER" id="PTHR44936">
    <property type="entry name" value="SENSOR PROTEIN CREC"/>
    <property type="match status" value="1"/>
</dbReference>
<dbReference type="EMBL" id="FOPJ01000018">
    <property type="protein sequence ID" value="SFG83931.1"/>
    <property type="molecule type" value="Genomic_DNA"/>
</dbReference>
<evidence type="ECO:0000256" key="9">
    <source>
        <dbReference type="ARBA" id="ARBA00023026"/>
    </source>
</evidence>
<dbReference type="STRING" id="185761.SAMN05660282_02112"/>
<evidence type="ECO:0000256" key="6">
    <source>
        <dbReference type="ARBA" id="ARBA00022679"/>
    </source>
</evidence>
<keyword evidence="5" id="KW-0597">Phosphoprotein</keyword>
<feature type="transmembrane region" description="Helical" evidence="11">
    <location>
        <begin position="189"/>
        <end position="208"/>
    </location>
</feature>
<dbReference type="InterPro" id="IPR036097">
    <property type="entry name" value="HisK_dim/P_sf"/>
</dbReference>
<comment type="subcellular location">
    <subcellularLocation>
        <location evidence="2">Cell membrane</location>
        <topology evidence="2">Multi-pass membrane protein</topology>
    </subcellularLocation>
</comment>
<dbReference type="AlphaFoldDB" id="A0A1I2V9V4"/>
<evidence type="ECO:0000259" key="12">
    <source>
        <dbReference type="PROSITE" id="PS50109"/>
    </source>
</evidence>
<comment type="catalytic activity">
    <reaction evidence="1">
        <text>ATP + protein L-histidine = ADP + protein N-phospho-L-histidine.</text>
        <dbReference type="EC" id="2.7.13.3"/>
    </reaction>
</comment>
<dbReference type="Gene3D" id="3.30.565.10">
    <property type="entry name" value="Histidine kinase-like ATPase, C-terminal domain"/>
    <property type="match status" value="1"/>
</dbReference>
<dbReference type="OrthoDB" id="9786919at2"/>
<proteinExistence type="predicted"/>
<keyword evidence="11" id="KW-1133">Transmembrane helix</keyword>
<evidence type="ECO:0000313" key="13">
    <source>
        <dbReference type="EMBL" id="SFG83931.1"/>
    </source>
</evidence>
<dbReference type="SMART" id="SM00388">
    <property type="entry name" value="HisKA"/>
    <property type="match status" value="1"/>
</dbReference>
<dbReference type="PANTHER" id="PTHR44936:SF9">
    <property type="entry name" value="SENSOR PROTEIN CREC"/>
    <property type="match status" value="1"/>
</dbReference>
<dbReference type="SUPFAM" id="SSF55874">
    <property type="entry name" value="ATPase domain of HSP90 chaperone/DNA topoisomerase II/histidine kinase"/>
    <property type="match status" value="1"/>
</dbReference>
<evidence type="ECO:0000256" key="4">
    <source>
        <dbReference type="ARBA" id="ARBA00022475"/>
    </source>
</evidence>
<dbReference type="EC" id="2.7.13.3" evidence="3"/>
<evidence type="ECO:0000256" key="10">
    <source>
        <dbReference type="SAM" id="MobiDB-lite"/>
    </source>
</evidence>
<evidence type="ECO:0000256" key="3">
    <source>
        <dbReference type="ARBA" id="ARBA00012438"/>
    </source>
</evidence>
<organism evidence="13 14">
    <name type="scientific">Corynebacterium spheniscorum</name>
    <dbReference type="NCBI Taxonomy" id="185761"/>
    <lineage>
        <taxon>Bacteria</taxon>
        <taxon>Bacillati</taxon>
        <taxon>Actinomycetota</taxon>
        <taxon>Actinomycetes</taxon>
        <taxon>Mycobacteriales</taxon>
        <taxon>Corynebacteriaceae</taxon>
        <taxon>Corynebacterium</taxon>
    </lineage>
</organism>
<feature type="transmembrane region" description="Helical" evidence="11">
    <location>
        <begin position="49"/>
        <end position="73"/>
    </location>
</feature>
<dbReference type="SUPFAM" id="SSF47384">
    <property type="entry name" value="Homodimeric domain of signal transducing histidine kinase"/>
    <property type="match status" value="1"/>
</dbReference>
<keyword evidence="7 13" id="KW-0418">Kinase</keyword>
<keyword evidence="6" id="KW-0808">Transferase</keyword>
<evidence type="ECO:0000256" key="11">
    <source>
        <dbReference type="SAM" id="Phobius"/>
    </source>
</evidence>
<evidence type="ECO:0000256" key="7">
    <source>
        <dbReference type="ARBA" id="ARBA00022777"/>
    </source>
</evidence>
<dbReference type="Gene3D" id="1.10.287.130">
    <property type="match status" value="1"/>
</dbReference>
<dbReference type="Pfam" id="PF02518">
    <property type="entry name" value="HATPase_c"/>
    <property type="match status" value="1"/>
</dbReference>
<dbReference type="RefSeq" id="WP_143067498.1">
    <property type="nucleotide sequence ID" value="NZ_FOPJ01000018.1"/>
</dbReference>
<keyword evidence="11" id="KW-0812">Transmembrane</keyword>
<keyword evidence="11" id="KW-0472">Membrane</keyword>
<accession>A0A1I2V9V4</accession>
<dbReference type="PRINTS" id="PR00344">
    <property type="entry name" value="BCTRLSENSOR"/>
</dbReference>